<dbReference type="GO" id="GO:0043683">
    <property type="term" value="P:type IV pilus assembly"/>
    <property type="evidence" value="ECO:0007669"/>
    <property type="project" value="InterPro"/>
</dbReference>
<evidence type="ECO:0000313" key="2">
    <source>
        <dbReference type="Proteomes" id="UP000229315"/>
    </source>
</evidence>
<evidence type="ECO:0000313" key="1">
    <source>
        <dbReference type="EMBL" id="PIR85197.1"/>
    </source>
</evidence>
<protein>
    <recommendedName>
        <fullName evidence="3">Pilus assembly protein PilO</fullName>
    </recommendedName>
</protein>
<dbReference type="InterPro" id="IPR014717">
    <property type="entry name" value="Transl_elong_EF1B/ribsomal_bS6"/>
</dbReference>
<proteinExistence type="predicted"/>
<organism evidence="1 2">
    <name type="scientific">Candidatus Kaiserbacteria bacterium CG10_big_fil_rev_8_21_14_0_10_45_20</name>
    <dbReference type="NCBI Taxonomy" id="1974607"/>
    <lineage>
        <taxon>Bacteria</taxon>
        <taxon>Candidatus Kaiseribacteriota</taxon>
    </lineage>
</organism>
<dbReference type="AlphaFoldDB" id="A0A2H0UFM4"/>
<reference evidence="2" key="1">
    <citation type="submission" date="2017-09" db="EMBL/GenBank/DDBJ databases">
        <title>Depth-based differentiation of microbial function through sediment-hosted aquifers and enrichment of novel symbionts in the deep terrestrial subsurface.</title>
        <authorList>
            <person name="Probst A.J."/>
            <person name="Ladd B."/>
            <person name="Jarett J.K."/>
            <person name="Geller-Mcgrath D.E."/>
            <person name="Sieber C.M.K."/>
            <person name="Emerson J.B."/>
            <person name="Anantharaman K."/>
            <person name="Thomas B.C."/>
            <person name="Malmstrom R."/>
            <person name="Stieglmeier M."/>
            <person name="Klingl A."/>
            <person name="Woyke T."/>
            <person name="Ryan C.M."/>
            <person name="Banfield J.F."/>
        </authorList>
    </citation>
    <scope>NUCLEOTIDE SEQUENCE [LARGE SCALE GENOMIC DNA]</scope>
</reference>
<comment type="caution">
    <text evidence="1">The sequence shown here is derived from an EMBL/GenBank/DDBJ whole genome shotgun (WGS) entry which is preliminary data.</text>
</comment>
<dbReference type="Pfam" id="PF04350">
    <property type="entry name" value="PilO"/>
    <property type="match status" value="1"/>
</dbReference>
<dbReference type="Gene3D" id="3.30.70.60">
    <property type="match status" value="1"/>
</dbReference>
<dbReference type="EMBL" id="PFBH01000014">
    <property type="protein sequence ID" value="PIR85197.1"/>
    <property type="molecule type" value="Genomic_DNA"/>
</dbReference>
<dbReference type="GO" id="GO:0043107">
    <property type="term" value="P:type IV pilus-dependent motility"/>
    <property type="evidence" value="ECO:0007669"/>
    <property type="project" value="InterPro"/>
</dbReference>
<accession>A0A2H0UFM4</accession>
<name>A0A2H0UFM4_9BACT</name>
<sequence length="180" mass="20740">MKTLFPILFILVAGGILFGFINPTWSEIKVLREEEEKYNSALDRSRLLQETRDQLLSRYNTFSPAELARLEKFLPDNVDNVRLILDIDSIAGRYGMRIRDVILSSDTSRTDLGQLGPDENRFDSRILSFSVTGSYTEFRAFLEDLEQSLRLVDVMKITFSSTDSGVYDYSLSIKTYWLKP</sequence>
<evidence type="ECO:0008006" key="3">
    <source>
        <dbReference type="Google" id="ProtNLM"/>
    </source>
</evidence>
<gene>
    <name evidence="1" type="ORF">COU15_02205</name>
</gene>
<dbReference type="Proteomes" id="UP000229315">
    <property type="component" value="Unassembled WGS sequence"/>
</dbReference>
<dbReference type="InterPro" id="IPR007445">
    <property type="entry name" value="PilO"/>
</dbReference>